<dbReference type="Pfam" id="PF19478">
    <property type="entry name" value="TrbL_2"/>
    <property type="match status" value="1"/>
</dbReference>
<keyword evidence="1" id="KW-0812">Transmembrane</keyword>
<dbReference type="InterPro" id="IPR045798">
    <property type="entry name" value="TrbL_Firmicutes"/>
</dbReference>
<keyword evidence="1" id="KW-1133">Transmembrane helix</keyword>
<reference evidence="2 3" key="1">
    <citation type="submission" date="2014-03" db="EMBL/GenBank/DDBJ databases">
        <title>Genomics of Bifidobacteria.</title>
        <authorList>
            <person name="Ventura M."/>
            <person name="Milani C."/>
            <person name="Lugli G.A."/>
        </authorList>
    </citation>
    <scope>NUCLEOTIDE SEQUENCE [LARGE SCALE GENOMIC DNA]</scope>
    <source>
        <strain evidence="2 3">DSM 23975</strain>
    </source>
</reference>
<name>A0A087CIV1_9BIFI</name>
<feature type="transmembrane region" description="Helical" evidence="1">
    <location>
        <begin position="73"/>
        <end position="98"/>
    </location>
</feature>
<gene>
    <name evidence="2" type="ORF">BREU_2200</name>
</gene>
<evidence type="ECO:0008006" key="4">
    <source>
        <dbReference type="Google" id="ProtNLM"/>
    </source>
</evidence>
<evidence type="ECO:0000256" key="1">
    <source>
        <dbReference type="SAM" id="Phobius"/>
    </source>
</evidence>
<dbReference type="STRING" id="1437610.BREU_2200"/>
<dbReference type="InterPro" id="IPR024414">
    <property type="entry name" value="Uncharacterised_PrgI"/>
</dbReference>
<dbReference type="eggNOG" id="ENOG5031T6M">
    <property type="taxonomic scope" value="Bacteria"/>
</dbReference>
<accession>A0A087CIV1</accession>
<organism evidence="2 3">
    <name type="scientific">Bifidobacterium reuteri DSM 23975</name>
    <dbReference type="NCBI Taxonomy" id="1437610"/>
    <lineage>
        <taxon>Bacteria</taxon>
        <taxon>Bacillati</taxon>
        <taxon>Actinomycetota</taxon>
        <taxon>Actinomycetes</taxon>
        <taxon>Bifidobacteriales</taxon>
        <taxon>Bifidobacteriaceae</taxon>
        <taxon>Bifidobacterium</taxon>
    </lineage>
</organism>
<sequence length="394" mass="42378">MLNAIGGGIDGTILDKLAMGPAEFNAAMHSMAAAVHDTAVKPVAAAVASIVFTLELARAGLRVDGDRELGVRIIGAVLLKCALVLLFAGNAGLILSGIDGVTSSVIDAMAGTLTGMPAEGAGLLGDQLRPAIEDAGLIGQSGLMVLVLIPFIVSQIAGVILIAVVYMRFMQLYMLSCFASLPIVFMAGEHTRQMGVGYLRRYAQTSFQAITLTVGVVLYRTFIGEALRLDGYTDGDGLWQYIIANFGTLMLGAVMLCCLVMVASATSRAVFGEEGSMTLEIKIYKEITATEAKVMWGMSWRQLAAAAAMAVLSAGVWLLFRMVLGMPELGQYAVLLADMPVAAWGWLRPKGLKPETWLGYVLRQRFGQRRYWLDGPAARRERRRHGIGERKGRR</sequence>
<dbReference type="Proteomes" id="UP000028984">
    <property type="component" value="Unassembled WGS sequence"/>
</dbReference>
<feature type="transmembrane region" description="Helical" evidence="1">
    <location>
        <begin position="303"/>
        <end position="323"/>
    </location>
</feature>
<keyword evidence="1" id="KW-0472">Membrane</keyword>
<proteinExistence type="predicted"/>
<feature type="transmembrane region" description="Helical" evidence="1">
    <location>
        <begin position="145"/>
        <end position="166"/>
    </location>
</feature>
<protein>
    <recommendedName>
        <fullName evidence="4">TrbL/VirB6 plasmid conjugal transfer protein</fullName>
    </recommendedName>
</protein>
<dbReference type="EMBL" id="JGZK01000023">
    <property type="protein sequence ID" value="KFI83201.1"/>
    <property type="molecule type" value="Genomic_DNA"/>
</dbReference>
<dbReference type="Pfam" id="PF12666">
    <property type="entry name" value="PrgI"/>
    <property type="match status" value="1"/>
</dbReference>
<feature type="transmembrane region" description="Helical" evidence="1">
    <location>
        <begin position="43"/>
        <end position="61"/>
    </location>
</feature>
<feature type="transmembrane region" description="Helical" evidence="1">
    <location>
        <begin position="202"/>
        <end position="222"/>
    </location>
</feature>
<evidence type="ECO:0000313" key="3">
    <source>
        <dbReference type="Proteomes" id="UP000028984"/>
    </source>
</evidence>
<evidence type="ECO:0000313" key="2">
    <source>
        <dbReference type="EMBL" id="KFI83201.1"/>
    </source>
</evidence>
<dbReference type="AlphaFoldDB" id="A0A087CIV1"/>
<feature type="transmembrane region" description="Helical" evidence="1">
    <location>
        <begin position="242"/>
        <end position="263"/>
    </location>
</feature>
<comment type="caution">
    <text evidence="2">The sequence shown here is derived from an EMBL/GenBank/DDBJ whole genome shotgun (WGS) entry which is preliminary data.</text>
</comment>
<keyword evidence="3" id="KW-1185">Reference proteome</keyword>